<keyword evidence="2" id="KW-1185">Reference proteome</keyword>
<dbReference type="EMBL" id="BMAW01013654">
    <property type="protein sequence ID" value="GFT35143.1"/>
    <property type="molecule type" value="Genomic_DNA"/>
</dbReference>
<accession>A0A8X6NWV0</accession>
<evidence type="ECO:0000313" key="2">
    <source>
        <dbReference type="Proteomes" id="UP000887013"/>
    </source>
</evidence>
<name>A0A8X6NWV0_NEPPI</name>
<proteinExistence type="predicted"/>
<gene>
    <name evidence="1" type="ORF">NPIL_328241</name>
</gene>
<comment type="caution">
    <text evidence="1">The sequence shown here is derived from an EMBL/GenBank/DDBJ whole genome shotgun (WGS) entry which is preliminary data.</text>
</comment>
<sequence>MKTFSINSFDKSIRHNPDIEETVLDLLKENPNSRRRVIAQFVGISHWSIWTVPREIDMHPYDLQPIQALEEDDYALQIAFAL</sequence>
<protein>
    <submittedName>
        <fullName evidence="1">Uncharacterized protein</fullName>
    </submittedName>
</protein>
<reference evidence="1" key="1">
    <citation type="submission" date="2020-08" db="EMBL/GenBank/DDBJ databases">
        <title>Multicomponent nature underlies the extraordinary mechanical properties of spider dragline silk.</title>
        <authorList>
            <person name="Kono N."/>
            <person name="Nakamura H."/>
            <person name="Mori M."/>
            <person name="Yoshida Y."/>
            <person name="Ohtoshi R."/>
            <person name="Malay A.D."/>
            <person name="Moran D.A.P."/>
            <person name="Tomita M."/>
            <person name="Numata K."/>
            <person name="Arakawa K."/>
        </authorList>
    </citation>
    <scope>NUCLEOTIDE SEQUENCE</scope>
</reference>
<dbReference type="Proteomes" id="UP000887013">
    <property type="component" value="Unassembled WGS sequence"/>
</dbReference>
<dbReference type="AlphaFoldDB" id="A0A8X6NWV0"/>
<dbReference type="OrthoDB" id="6757697at2759"/>
<evidence type="ECO:0000313" key="1">
    <source>
        <dbReference type="EMBL" id="GFT35143.1"/>
    </source>
</evidence>
<organism evidence="1 2">
    <name type="scientific">Nephila pilipes</name>
    <name type="common">Giant wood spider</name>
    <name type="synonym">Nephila maculata</name>
    <dbReference type="NCBI Taxonomy" id="299642"/>
    <lineage>
        <taxon>Eukaryota</taxon>
        <taxon>Metazoa</taxon>
        <taxon>Ecdysozoa</taxon>
        <taxon>Arthropoda</taxon>
        <taxon>Chelicerata</taxon>
        <taxon>Arachnida</taxon>
        <taxon>Araneae</taxon>
        <taxon>Araneomorphae</taxon>
        <taxon>Entelegynae</taxon>
        <taxon>Araneoidea</taxon>
        <taxon>Nephilidae</taxon>
        <taxon>Nephila</taxon>
    </lineage>
</organism>